<dbReference type="Proteomes" id="UP000291151">
    <property type="component" value="Chromosome"/>
</dbReference>
<dbReference type="InterPro" id="IPR050223">
    <property type="entry name" value="D-isomer_2-hydroxyacid_DH"/>
</dbReference>
<evidence type="ECO:0000256" key="4">
    <source>
        <dbReference type="RuleBase" id="RU003719"/>
    </source>
</evidence>
<keyword evidence="8" id="KW-1185">Reference proteome</keyword>
<protein>
    <submittedName>
        <fullName evidence="7">D-glycerate dehydrogenase</fullName>
    </submittedName>
</protein>
<dbReference type="GO" id="GO:0005829">
    <property type="term" value="C:cytosol"/>
    <property type="evidence" value="ECO:0007669"/>
    <property type="project" value="TreeGrafter"/>
</dbReference>
<evidence type="ECO:0000256" key="2">
    <source>
        <dbReference type="ARBA" id="ARBA00023002"/>
    </source>
</evidence>
<dbReference type="InterPro" id="IPR029752">
    <property type="entry name" value="D-isomer_DH_CS1"/>
</dbReference>
<gene>
    <name evidence="7" type="ORF">DKZ56_08960</name>
</gene>
<dbReference type="PANTHER" id="PTHR10996">
    <property type="entry name" value="2-HYDROXYACID DEHYDROGENASE-RELATED"/>
    <property type="match status" value="1"/>
</dbReference>
<sequence>MYKIFVTSKVSDSALNILKSVGEVEVWEKEETLNGKTLLEKIKEKDAVLTMVNNFVTDDIIQQAPKLKVIGNCGVGYNNIDIASAEKHGVIVTNTPDVLNDATADLTWAMILGIARRIVEADKFVREGKFTGWLPHLFIGNMVYGKKLGIIGLGRIGRAVCKRAKGFKMEVYYYNRNPLPKAQEEALNATYKNLEDLLRECDYITIHAPLNEDSHHLIGRDELNLMKKDAYLINTSRGPLIDEQALYEHLKDGKIAGAALDVYEHEPEIVEGLLGLDNVMLLPHIGSATYETRTNMAELAAKNIANVLSGKEPLTPVTKGWRK</sequence>
<evidence type="ECO:0000313" key="7">
    <source>
        <dbReference type="EMBL" id="QBK25977.1"/>
    </source>
</evidence>
<accession>A0A4P6UTC3</accession>
<evidence type="ECO:0000313" key="8">
    <source>
        <dbReference type="Proteomes" id="UP000291151"/>
    </source>
</evidence>
<dbReference type="EMBL" id="CP036528">
    <property type="protein sequence ID" value="QBK25977.1"/>
    <property type="molecule type" value="Genomic_DNA"/>
</dbReference>
<dbReference type="GO" id="GO:0030267">
    <property type="term" value="F:glyoxylate reductase (NADPH) activity"/>
    <property type="evidence" value="ECO:0007669"/>
    <property type="project" value="TreeGrafter"/>
</dbReference>
<dbReference type="Pfam" id="PF02826">
    <property type="entry name" value="2-Hacid_dh_C"/>
    <property type="match status" value="1"/>
</dbReference>
<feature type="domain" description="D-isomer specific 2-hydroxyacid dehydrogenase NAD-binding" evidence="6">
    <location>
        <begin position="109"/>
        <end position="286"/>
    </location>
</feature>
<evidence type="ECO:0000259" key="6">
    <source>
        <dbReference type="Pfam" id="PF02826"/>
    </source>
</evidence>
<dbReference type="PROSITE" id="PS00671">
    <property type="entry name" value="D_2_HYDROXYACID_DH_3"/>
    <property type="match status" value="1"/>
</dbReference>
<dbReference type="SUPFAM" id="SSF51735">
    <property type="entry name" value="NAD(P)-binding Rossmann-fold domains"/>
    <property type="match status" value="1"/>
</dbReference>
<dbReference type="InterPro" id="IPR036291">
    <property type="entry name" value="NAD(P)-bd_dom_sf"/>
</dbReference>
<dbReference type="InterPro" id="IPR029753">
    <property type="entry name" value="D-isomer_DH_CS"/>
</dbReference>
<dbReference type="AlphaFoldDB" id="A0A4P6UTC3"/>
<evidence type="ECO:0000256" key="1">
    <source>
        <dbReference type="ARBA" id="ARBA00005854"/>
    </source>
</evidence>
<dbReference type="CDD" id="cd05301">
    <property type="entry name" value="GDH"/>
    <property type="match status" value="1"/>
</dbReference>
<comment type="similarity">
    <text evidence="1 4">Belongs to the D-isomer specific 2-hydroxyacid dehydrogenase family.</text>
</comment>
<dbReference type="RefSeq" id="WP_208649669.1">
    <property type="nucleotide sequence ID" value="NZ_CP036528.1"/>
</dbReference>
<dbReference type="KEGG" id="uth:DKZ56_08960"/>
<dbReference type="InterPro" id="IPR006139">
    <property type="entry name" value="D-isomer_2_OHA_DH_cat_dom"/>
</dbReference>
<keyword evidence="3" id="KW-0520">NAD</keyword>
<keyword evidence="2 4" id="KW-0560">Oxidoreductase</keyword>
<reference evidence="7 8" key="1">
    <citation type="submission" date="2019-02" db="EMBL/GenBank/DDBJ databases">
        <title>Ureibacillus thermophilus.</title>
        <authorList>
            <person name="Sunny J.S."/>
            <person name="Natarajan A."/>
            <person name="Saleena L.M."/>
        </authorList>
    </citation>
    <scope>NUCLEOTIDE SEQUENCE [LARGE SCALE GENOMIC DNA]</scope>
    <source>
        <strain evidence="7 8">LM102</strain>
    </source>
</reference>
<dbReference type="Pfam" id="PF00389">
    <property type="entry name" value="2-Hacid_dh"/>
    <property type="match status" value="1"/>
</dbReference>
<dbReference type="InterPro" id="IPR006140">
    <property type="entry name" value="D-isomer_DH_NAD-bd"/>
</dbReference>
<dbReference type="PROSITE" id="PS00065">
    <property type="entry name" value="D_2_HYDROXYACID_DH_1"/>
    <property type="match status" value="1"/>
</dbReference>
<dbReference type="Gene3D" id="3.40.50.720">
    <property type="entry name" value="NAD(P)-binding Rossmann-like Domain"/>
    <property type="match status" value="2"/>
</dbReference>
<feature type="domain" description="D-isomer specific 2-hydroxyacid dehydrogenase catalytic" evidence="5">
    <location>
        <begin position="4"/>
        <end position="317"/>
    </location>
</feature>
<dbReference type="SUPFAM" id="SSF52283">
    <property type="entry name" value="Formate/glycerate dehydrogenase catalytic domain-like"/>
    <property type="match status" value="1"/>
</dbReference>
<name>A0A4P6UTC3_9BACL</name>
<evidence type="ECO:0000256" key="3">
    <source>
        <dbReference type="ARBA" id="ARBA00023027"/>
    </source>
</evidence>
<evidence type="ECO:0000259" key="5">
    <source>
        <dbReference type="Pfam" id="PF00389"/>
    </source>
</evidence>
<dbReference type="GO" id="GO:0016618">
    <property type="term" value="F:hydroxypyruvate reductase [NAD(P)H] activity"/>
    <property type="evidence" value="ECO:0007669"/>
    <property type="project" value="TreeGrafter"/>
</dbReference>
<dbReference type="GO" id="GO:0051287">
    <property type="term" value="F:NAD binding"/>
    <property type="evidence" value="ECO:0007669"/>
    <property type="project" value="InterPro"/>
</dbReference>
<organism evidence="7 8">
    <name type="scientific">Ureibacillus thermophilus</name>
    <dbReference type="NCBI Taxonomy" id="367743"/>
    <lineage>
        <taxon>Bacteria</taxon>
        <taxon>Bacillati</taxon>
        <taxon>Bacillota</taxon>
        <taxon>Bacilli</taxon>
        <taxon>Bacillales</taxon>
        <taxon>Caryophanaceae</taxon>
        <taxon>Ureibacillus</taxon>
    </lineage>
</organism>
<dbReference type="FunFam" id="3.40.50.720:FF:000203">
    <property type="entry name" value="D-3-phosphoglycerate dehydrogenase (SerA)"/>
    <property type="match status" value="1"/>
</dbReference>
<dbReference type="PANTHER" id="PTHR10996:SF178">
    <property type="entry name" value="2-HYDROXYACID DEHYDROGENASE YGL185C-RELATED"/>
    <property type="match status" value="1"/>
</dbReference>
<proteinExistence type="inferred from homology"/>